<dbReference type="InterPro" id="IPR024368">
    <property type="entry name" value="Ecl1/2/3"/>
</dbReference>
<comment type="caution">
    <text evidence="1">The sequence shown here is derived from an EMBL/GenBank/DDBJ whole genome shotgun (WGS) entry which is preliminary data.</text>
</comment>
<dbReference type="Proteomes" id="UP000650833">
    <property type="component" value="Unassembled WGS sequence"/>
</dbReference>
<name>A0A8H7VD62_9FUNG</name>
<keyword evidence="2" id="KW-1185">Reference proteome</keyword>
<dbReference type="EMBL" id="JAEPRC010000053">
    <property type="protein sequence ID" value="KAG2212168.1"/>
    <property type="molecule type" value="Genomic_DNA"/>
</dbReference>
<gene>
    <name evidence="1" type="ORF">INT46_006003</name>
</gene>
<organism evidence="1 2">
    <name type="scientific">Mucor plumbeus</name>
    <dbReference type="NCBI Taxonomy" id="97098"/>
    <lineage>
        <taxon>Eukaryota</taxon>
        <taxon>Fungi</taxon>
        <taxon>Fungi incertae sedis</taxon>
        <taxon>Mucoromycota</taxon>
        <taxon>Mucoromycotina</taxon>
        <taxon>Mucoromycetes</taxon>
        <taxon>Mucorales</taxon>
        <taxon>Mucorineae</taxon>
        <taxon>Mucoraceae</taxon>
        <taxon>Mucor</taxon>
    </lineage>
</organism>
<evidence type="ECO:0000313" key="2">
    <source>
        <dbReference type="Proteomes" id="UP000650833"/>
    </source>
</evidence>
<dbReference type="AlphaFoldDB" id="A0A8H7VD62"/>
<accession>A0A8H7VD62</accession>
<sequence length="106" mass="12037">MTDLNWCTYCDNAISQSSDALYCSEKCLRLDTLHFLNSNHQFNSISHCNTKSSPKKIQFMTTQQLLHPYAISDLTNASTSTTPTTSCRLYHARTNTVTTRRPSKLN</sequence>
<protein>
    <submittedName>
        <fullName evidence="1">Uncharacterized protein</fullName>
    </submittedName>
</protein>
<dbReference type="Pfam" id="PF12855">
    <property type="entry name" value="Ecl1"/>
    <property type="match status" value="1"/>
</dbReference>
<evidence type="ECO:0000313" key="1">
    <source>
        <dbReference type="EMBL" id="KAG2212168.1"/>
    </source>
</evidence>
<reference evidence="1" key="1">
    <citation type="submission" date="2020-12" db="EMBL/GenBank/DDBJ databases">
        <title>Metabolic potential, ecology and presence of endohyphal bacteria is reflected in genomic diversity of Mucoromycotina.</title>
        <authorList>
            <person name="Muszewska A."/>
            <person name="Okrasinska A."/>
            <person name="Steczkiewicz K."/>
            <person name="Drgas O."/>
            <person name="Orlowska M."/>
            <person name="Perlinska-Lenart U."/>
            <person name="Aleksandrzak-Piekarczyk T."/>
            <person name="Szatraj K."/>
            <person name="Zielenkiewicz U."/>
            <person name="Pilsyk S."/>
            <person name="Malc E."/>
            <person name="Mieczkowski P."/>
            <person name="Kruszewska J.S."/>
            <person name="Biernat P."/>
            <person name="Pawlowska J."/>
        </authorList>
    </citation>
    <scope>NUCLEOTIDE SEQUENCE</scope>
    <source>
        <strain evidence="1">CBS 226.32</strain>
    </source>
</reference>
<proteinExistence type="predicted"/>